<evidence type="ECO:0000313" key="2">
    <source>
        <dbReference type="Proteomes" id="UP000027195"/>
    </source>
</evidence>
<reference evidence="2" key="1">
    <citation type="journal article" date="2014" name="Proc. Natl. Acad. Sci. U.S.A.">
        <title>Extensive sampling of basidiomycete genomes demonstrates inadequacy of the white-rot/brown-rot paradigm for wood decay fungi.</title>
        <authorList>
            <person name="Riley R."/>
            <person name="Salamov A.A."/>
            <person name="Brown D.W."/>
            <person name="Nagy L.G."/>
            <person name="Floudas D."/>
            <person name="Held B.W."/>
            <person name="Levasseur A."/>
            <person name="Lombard V."/>
            <person name="Morin E."/>
            <person name="Otillar R."/>
            <person name="Lindquist E.A."/>
            <person name="Sun H."/>
            <person name="LaButti K.M."/>
            <person name="Schmutz J."/>
            <person name="Jabbour D."/>
            <person name="Luo H."/>
            <person name="Baker S.E."/>
            <person name="Pisabarro A.G."/>
            <person name="Walton J.D."/>
            <person name="Blanchette R.A."/>
            <person name="Henrissat B."/>
            <person name="Martin F."/>
            <person name="Cullen D."/>
            <person name="Hibbett D.S."/>
            <person name="Grigoriev I.V."/>
        </authorList>
    </citation>
    <scope>NUCLEOTIDE SEQUENCE [LARGE SCALE GENOMIC DNA]</scope>
    <source>
        <strain evidence="2">FD-172 SS1</strain>
    </source>
</reference>
<organism evidence="1 2">
    <name type="scientific">Botryobasidium botryosum (strain FD-172 SS1)</name>
    <dbReference type="NCBI Taxonomy" id="930990"/>
    <lineage>
        <taxon>Eukaryota</taxon>
        <taxon>Fungi</taxon>
        <taxon>Dikarya</taxon>
        <taxon>Basidiomycota</taxon>
        <taxon>Agaricomycotina</taxon>
        <taxon>Agaricomycetes</taxon>
        <taxon>Cantharellales</taxon>
        <taxon>Botryobasidiaceae</taxon>
        <taxon>Botryobasidium</taxon>
    </lineage>
</organism>
<name>A0A067LVF8_BOTB1</name>
<protein>
    <submittedName>
        <fullName evidence="1">Uncharacterized protein</fullName>
    </submittedName>
</protein>
<dbReference type="Proteomes" id="UP000027195">
    <property type="component" value="Unassembled WGS sequence"/>
</dbReference>
<evidence type="ECO:0000313" key="1">
    <source>
        <dbReference type="EMBL" id="KDQ07149.1"/>
    </source>
</evidence>
<sequence>MSSASFVLTTSTAVLSLEDFISQTMSLDPGTLLVYFSLIVLLAQSPTHLYLKLELETDVHSTYGGDEIERNSAILRPMTIRYGTDFFGEYDFCPSELRTFAPIDH</sequence>
<accession>A0A067LVF8</accession>
<dbReference type="InParanoid" id="A0A067LVF8"/>
<proteinExistence type="predicted"/>
<dbReference type="AlphaFoldDB" id="A0A067LVF8"/>
<keyword evidence="2" id="KW-1185">Reference proteome</keyword>
<dbReference type="HOGENOM" id="CLU_2236180_0_0_1"/>
<dbReference type="EMBL" id="KL198114">
    <property type="protein sequence ID" value="KDQ07149.1"/>
    <property type="molecule type" value="Genomic_DNA"/>
</dbReference>
<gene>
    <name evidence="1" type="ORF">BOTBODRAFT_649819</name>
</gene>